<sequence length="184" mass="20222">MTHEYRVVETTERFHGKIFDVVTDLVEMPGGGVAPRDYLKHVGAVGVVALDDELRVVLVRQYRHPVRRFLWELPAGLVDVAGEEAAATAQRELAEEADLTAGRIEHLVDLHTTPGASSELIRLFLATELREVAELHQRADEEAEIEVRRVALADALKMIFEGEITNGPAVAGLLAADAVLRSRA</sequence>
<proteinExistence type="predicted"/>
<evidence type="ECO:0000313" key="3">
    <source>
        <dbReference type="EMBL" id="MFC4133507.1"/>
    </source>
</evidence>
<evidence type="ECO:0000256" key="1">
    <source>
        <dbReference type="ARBA" id="ARBA00022801"/>
    </source>
</evidence>
<keyword evidence="4" id="KW-1185">Reference proteome</keyword>
<dbReference type="PROSITE" id="PS51462">
    <property type="entry name" value="NUDIX"/>
    <property type="match status" value="1"/>
</dbReference>
<dbReference type="InterPro" id="IPR000086">
    <property type="entry name" value="NUDIX_hydrolase_dom"/>
</dbReference>
<dbReference type="Proteomes" id="UP001595816">
    <property type="component" value="Unassembled WGS sequence"/>
</dbReference>
<dbReference type="PANTHER" id="PTHR11839:SF31">
    <property type="entry name" value="ADP-RIBOSE PYROPHOSPHATASE"/>
    <property type="match status" value="1"/>
</dbReference>
<dbReference type="Gene3D" id="3.90.79.10">
    <property type="entry name" value="Nucleoside Triphosphate Pyrophosphohydrolase"/>
    <property type="match status" value="1"/>
</dbReference>
<comment type="caution">
    <text evidence="3">The sequence shown here is derived from an EMBL/GenBank/DDBJ whole genome shotgun (WGS) entry which is preliminary data.</text>
</comment>
<dbReference type="CDD" id="cd24158">
    <property type="entry name" value="NUDIX_ADPRase_Rv1700"/>
    <property type="match status" value="1"/>
</dbReference>
<evidence type="ECO:0000313" key="4">
    <source>
        <dbReference type="Proteomes" id="UP001595816"/>
    </source>
</evidence>
<evidence type="ECO:0000259" key="2">
    <source>
        <dbReference type="PROSITE" id="PS51462"/>
    </source>
</evidence>
<reference evidence="4" key="1">
    <citation type="journal article" date="2019" name="Int. J. Syst. Evol. Microbiol.">
        <title>The Global Catalogue of Microorganisms (GCM) 10K type strain sequencing project: providing services to taxonomists for standard genome sequencing and annotation.</title>
        <authorList>
            <consortium name="The Broad Institute Genomics Platform"/>
            <consortium name="The Broad Institute Genome Sequencing Center for Infectious Disease"/>
            <person name="Wu L."/>
            <person name="Ma J."/>
        </authorList>
    </citation>
    <scope>NUCLEOTIDE SEQUENCE [LARGE SCALE GENOMIC DNA]</scope>
    <source>
        <strain evidence="4">CGMCC 4.7289</strain>
    </source>
</reference>
<dbReference type="InterPro" id="IPR015797">
    <property type="entry name" value="NUDIX_hydrolase-like_dom_sf"/>
</dbReference>
<protein>
    <submittedName>
        <fullName evidence="3">NUDIX domain-containing protein</fullName>
    </submittedName>
</protein>
<keyword evidence="1" id="KW-0378">Hydrolase</keyword>
<gene>
    <name evidence="3" type="ORF">ACFOZ4_23105</name>
</gene>
<dbReference type="EMBL" id="JBHSAY010000012">
    <property type="protein sequence ID" value="MFC4133507.1"/>
    <property type="molecule type" value="Genomic_DNA"/>
</dbReference>
<organism evidence="3 4">
    <name type="scientific">Hamadaea flava</name>
    <dbReference type="NCBI Taxonomy" id="1742688"/>
    <lineage>
        <taxon>Bacteria</taxon>
        <taxon>Bacillati</taxon>
        <taxon>Actinomycetota</taxon>
        <taxon>Actinomycetes</taxon>
        <taxon>Micromonosporales</taxon>
        <taxon>Micromonosporaceae</taxon>
        <taxon>Hamadaea</taxon>
    </lineage>
</organism>
<name>A0ABV8LR87_9ACTN</name>
<dbReference type="PANTHER" id="PTHR11839">
    <property type="entry name" value="UDP/ADP-SUGAR PYROPHOSPHATASE"/>
    <property type="match status" value="1"/>
</dbReference>
<dbReference type="SUPFAM" id="SSF55811">
    <property type="entry name" value="Nudix"/>
    <property type="match status" value="1"/>
</dbReference>
<dbReference type="RefSeq" id="WP_253762302.1">
    <property type="nucleotide sequence ID" value="NZ_JAMZDZ010000001.1"/>
</dbReference>
<accession>A0ABV8LR87</accession>
<feature type="domain" description="Nudix hydrolase" evidence="2">
    <location>
        <begin position="40"/>
        <end position="172"/>
    </location>
</feature>
<dbReference type="Pfam" id="PF00293">
    <property type="entry name" value="NUDIX"/>
    <property type="match status" value="1"/>
</dbReference>